<feature type="domain" description="Histidine-specific methyltransferase SAM-dependent" evidence="4">
    <location>
        <begin position="29"/>
        <end position="338"/>
    </location>
</feature>
<dbReference type="RefSeq" id="XP_064735543.1">
    <property type="nucleotide sequence ID" value="XM_064870046.1"/>
</dbReference>
<dbReference type="EMBL" id="JAVHJV010000001">
    <property type="protein sequence ID" value="KAK5947453.1"/>
    <property type="molecule type" value="Genomic_DNA"/>
</dbReference>
<dbReference type="PANTHER" id="PTHR43397">
    <property type="entry name" value="ERGOTHIONEINE BIOSYNTHESIS PROTEIN 1"/>
    <property type="match status" value="1"/>
</dbReference>
<feature type="compositionally biased region" description="Basic residues" evidence="3">
    <location>
        <begin position="611"/>
        <end position="627"/>
    </location>
</feature>
<feature type="region of interest" description="Disordered" evidence="3">
    <location>
        <begin position="534"/>
        <end position="627"/>
    </location>
</feature>
<dbReference type="InterPro" id="IPR019257">
    <property type="entry name" value="MeTrfase_dom"/>
</dbReference>
<proteinExistence type="predicted"/>
<dbReference type="Proteomes" id="UP001334248">
    <property type="component" value="Unassembled WGS sequence"/>
</dbReference>
<dbReference type="NCBIfam" id="TIGR03439">
    <property type="entry name" value="methyl_EasF"/>
    <property type="match status" value="1"/>
</dbReference>
<dbReference type="Gene3D" id="3.40.50.150">
    <property type="entry name" value="Vaccinia Virus protein VP39"/>
    <property type="match status" value="1"/>
</dbReference>
<dbReference type="InterPro" id="IPR006771">
    <property type="entry name" value="CetA-like"/>
</dbReference>
<dbReference type="Pfam" id="PF04681">
    <property type="entry name" value="Bys1"/>
    <property type="match status" value="1"/>
</dbReference>
<dbReference type="InterPro" id="IPR029063">
    <property type="entry name" value="SAM-dependent_MTases_sf"/>
</dbReference>
<gene>
    <name evidence="5" type="ORF">PMZ80_001603</name>
</gene>
<dbReference type="PANTHER" id="PTHR43397:SF1">
    <property type="entry name" value="ERGOTHIONEINE BIOSYNTHESIS PROTEIN 1"/>
    <property type="match status" value="1"/>
</dbReference>
<dbReference type="GeneID" id="89995052"/>
<keyword evidence="2" id="KW-0808">Transferase</keyword>
<comment type="caution">
    <text evidence="5">The sequence shown here is derived from an EMBL/GenBank/DDBJ whole genome shotgun (WGS) entry which is preliminary data.</text>
</comment>
<organism evidence="5 6">
    <name type="scientific">Knufia obscura</name>
    <dbReference type="NCBI Taxonomy" id="1635080"/>
    <lineage>
        <taxon>Eukaryota</taxon>
        <taxon>Fungi</taxon>
        <taxon>Dikarya</taxon>
        <taxon>Ascomycota</taxon>
        <taxon>Pezizomycotina</taxon>
        <taxon>Eurotiomycetes</taxon>
        <taxon>Chaetothyriomycetidae</taxon>
        <taxon>Chaetothyriales</taxon>
        <taxon>Trichomeriaceae</taxon>
        <taxon>Knufia</taxon>
    </lineage>
</organism>
<accession>A0ABR0S4M1</accession>
<evidence type="ECO:0000259" key="4">
    <source>
        <dbReference type="Pfam" id="PF10017"/>
    </source>
</evidence>
<dbReference type="InterPro" id="IPR051128">
    <property type="entry name" value="EgtD_Methyltrsf_superfamily"/>
</dbReference>
<feature type="compositionally biased region" description="Low complexity" evidence="3">
    <location>
        <begin position="548"/>
        <end position="600"/>
    </location>
</feature>
<keyword evidence="6" id="KW-1185">Reference proteome</keyword>
<evidence type="ECO:0000256" key="1">
    <source>
        <dbReference type="ARBA" id="ARBA00022603"/>
    </source>
</evidence>
<keyword evidence="1" id="KW-0489">Methyltransferase</keyword>
<protein>
    <recommendedName>
        <fullName evidence="4">Histidine-specific methyltransferase SAM-dependent domain-containing protein</fullName>
    </recommendedName>
</protein>
<reference evidence="5 6" key="1">
    <citation type="journal article" date="2023" name="Res Sq">
        <title>Genomic and morphological characterization of Knufia obscura isolated from the Mars 2020 spacecraft assembly facility.</title>
        <authorList>
            <person name="Chander A.M."/>
            <person name="Teixeira M.M."/>
            <person name="Singh N.K."/>
            <person name="Williams M.P."/>
            <person name="Parker C.W."/>
            <person name="Leo P."/>
            <person name="Stajich J.E."/>
            <person name="Torok T."/>
            <person name="Tighe S."/>
            <person name="Mason C.E."/>
            <person name="Venkateswaran K."/>
        </authorList>
    </citation>
    <scope>NUCLEOTIDE SEQUENCE [LARGE SCALE GENOMIC DNA]</scope>
    <source>
        <strain evidence="5 6">CCFEE 5817</strain>
    </source>
</reference>
<evidence type="ECO:0000256" key="3">
    <source>
        <dbReference type="SAM" id="MobiDB-lite"/>
    </source>
</evidence>
<dbReference type="InterPro" id="IPR017805">
    <property type="entry name" value="SAM_MeTrfase_EasF-type_put"/>
</dbReference>
<evidence type="ECO:0000313" key="5">
    <source>
        <dbReference type="EMBL" id="KAK5947453.1"/>
    </source>
</evidence>
<evidence type="ECO:0000256" key="2">
    <source>
        <dbReference type="ARBA" id="ARBA00022679"/>
    </source>
</evidence>
<evidence type="ECO:0000313" key="6">
    <source>
        <dbReference type="Proteomes" id="UP001334248"/>
    </source>
</evidence>
<dbReference type="Pfam" id="PF10017">
    <property type="entry name" value="Methyltransf_33"/>
    <property type="match status" value="1"/>
</dbReference>
<name>A0ABR0S4M1_9EURO</name>
<sequence>MGSYGSQHELSTADIIDIRSKSEKLLSSNDIEVSLKAKPPSFPSLLLWNEEGLKRFEAVTYAKEYYLTDCEIELLKEHSHEIASKIEPHSVIVELGSGCLRKIAILLQALDELRKPVDYYALDLSRPELERTLQAVSPGTFQYVKCRGLFGSYDDGLEWLQRYEIASSPRVVLSMGSTLGSFTRHEAAEFLGEFVDALNKSVNGAVRSEPLVVIGLDGCKDGDKVWHAYNDAEGKNDQFNRNALNYANHLLGENMFHQDDWERWGECNDQLGRHEQYLIPRKDIWFRGHCLKAGEKIFVVASHKYDEEERSHLWEGAGLSELAGWQTHEHKYGVYILSTKRANLVFDEVGLRISAKTDRASMEQPIAQIRGKYCSPSLLTLVPSILAVGSAVVVNNCGSDVYFASVGQSAHSDMALMKGGYSEPFTKDNVGISIKLSPSMTGAVTQFEYTWVKGQNVAYDISNIDGNPFSAGGMSLVPSMEGAEGFPSCVTVNCPAGQDKCDAAYNLPDDVRTKVCPEDSVLTFTLCTGGKLAGGDQPAESATPAEGSSAGTGQGADSAQASAPAEQAAAPAQQNAQPASSSKASNAGNAGGADAANSVAQQPAATATGRGRNRQQQRRRAHSPGMI</sequence>